<dbReference type="InterPro" id="IPR010300">
    <property type="entry name" value="CDO_1"/>
</dbReference>
<keyword evidence="13" id="KW-1185">Reference proteome</keyword>
<feature type="binding site" evidence="10">
    <location>
        <position position="145"/>
    </location>
    <ligand>
        <name>Fe cation</name>
        <dbReference type="ChEBI" id="CHEBI:24875"/>
        <note>catalytic</note>
    </ligand>
</feature>
<reference evidence="12" key="1">
    <citation type="submission" date="2023-03" db="EMBL/GenBank/DDBJ databases">
        <authorList>
            <person name="Steffen K."/>
            <person name="Cardenas P."/>
        </authorList>
    </citation>
    <scope>NUCLEOTIDE SEQUENCE</scope>
</reference>
<proteinExistence type="inferred from homology"/>
<evidence type="ECO:0000256" key="5">
    <source>
        <dbReference type="ARBA" id="ARBA00022784"/>
    </source>
</evidence>
<keyword evidence="5 9" id="KW-0883">Thioether bond</keyword>
<evidence type="ECO:0000256" key="7">
    <source>
        <dbReference type="ARBA" id="ARBA00023002"/>
    </source>
</evidence>
<dbReference type="SUPFAM" id="SSF51182">
    <property type="entry name" value="RmlC-like cupins"/>
    <property type="match status" value="1"/>
</dbReference>
<dbReference type="AlphaFoldDB" id="A0AA35X1B3"/>
<dbReference type="InterPro" id="IPR014710">
    <property type="entry name" value="RmlC-like_jellyroll"/>
</dbReference>
<comment type="cofactor">
    <cofactor evidence="11">
        <name>Fe cation</name>
        <dbReference type="ChEBI" id="CHEBI:24875"/>
    </cofactor>
    <text evidence="11">Binds 1 Fe cation per subunit.</text>
</comment>
<feature type="binding site" evidence="10">
    <location>
        <position position="90"/>
    </location>
    <ligand>
        <name>Fe cation</name>
        <dbReference type="ChEBI" id="CHEBI:24875"/>
        <note>catalytic</note>
    </ligand>
</feature>
<keyword evidence="4 10" id="KW-0479">Metal-binding</keyword>
<evidence type="ECO:0000256" key="2">
    <source>
        <dbReference type="ARBA" id="ARBA00006622"/>
    </source>
</evidence>
<dbReference type="EC" id="1.13.11.20" evidence="3 11"/>
<name>A0AA35X1B3_GEOBA</name>
<dbReference type="GO" id="GO:0042412">
    <property type="term" value="P:taurine biosynthetic process"/>
    <property type="evidence" value="ECO:0007669"/>
    <property type="project" value="UniProtKB-UniRule"/>
</dbReference>
<evidence type="ECO:0000256" key="3">
    <source>
        <dbReference type="ARBA" id="ARBA00013133"/>
    </source>
</evidence>
<dbReference type="CDD" id="cd10548">
    <property type="entry name" value="cupin_CDO"/>
    <property type="match status" value="1"/>
</dbReference>
<dbReference type="PANTHER" id="PTHR12918">
    <property type="entry name" value="CYSTEINE DIOXYGENASE"/>
    <property type="match status" value="1"/>
</dbReference>
<evidence type="ECO:0000256" key="9">
    <source>
        <dbReference type="PIRSR" id="PIRSR610300-50"/>
    </source>
</evidence>
<dbReference type="Gene3D" id="2.60.120.10">
    <property type="entry name" value="Jelly Rolls"/>
    <property type="match status" value="1"/>
</dbReference>
<evidence type="ECO:0000256" key="11">
    <source>
        <dbReference type="RuleBase" id="RU366010"/>
    </source>
</evidence>
<evidence type="ECO:0000256" key="1">
    <source>
        <dbReference type="ARBA" id="ARBA00004759"/>
    </source>
</evidence>
<dbReference type="PANTHER" id="PTHR12918:SF1">
    <property type="entry name" value="CYSTEINE DIOXYGENASE TYPE 1"/>
    <property type="match status" value="1"/>
</dbReference>
<dbReference type="Proteomes" id="UP001174909">
    <property type="component" value="Unassembled WGS sequence"/>
</dbReference>
<accession>A0AA35X1B3</accession>
<evidence type="ECO:0000256" key="6">
    <source>
        <dbReference type="ARBA" id="ARBA00022964"/>
    </source>
</evidence>
<comment type="pathway">
    <text evidence="1 11">Organosulfur biosynthesis; taurine biosynthesis; hypotaurine from L-cysteine: step 1/2.</text>
</comment>
<sequence length="205" mass="22732">MEDGVQGVAPTSSWQDLLAGIRQAFSTDKVDIDVVKLLLSSYKSKREDWEPYAKFDAHRYTRNLVDEGNGRYNLIILCWGEGHASSIHDHANSHCFMRVMDGSLQEVQYSWPDSSHSGTRPMAELATCDLCTDTVTYINDSVGLHRIQNTSHTDPAVSLHLYSPPITTCHTFEQRTGRAHSCAVSFYSKTGALCSNYSTCSGSTS</sequence>
<evidence type="ECO:0000313" key="13">
    <source>
        <dbReference type="Proteomes" id="UP001174909"/>
    </source>
</evidence>
<gene>
    <name evidence="12" type="ORF">GBAR_LOCUS19349</name>
</gene>
<keyword evidence="6 11" id="KW-0223">Dioxygenase</keyword>
<dbReference type="EMBL" id="CASHTH010002728">
    <property type="protein sequence ID" value="CAI8034345.1"/>
    <property type="molecule type" value="Genomic_DNA"/>
</dbReference>
<evidence type="ECO:0000256" key="10">
    <source>
        <dbReference type="PIRSR" id="PIRSR610300-51"/>
    </source>
</evidence>
<dbReference type="GO" id="GO:0019448">
    <property type="term" value="P:L-cysteine catabolic process"/>
    <property type="evidence" value="ECO:0007669"/>
    <property type="project" value="TreeGrafter"/>
</dbReference>
<dbReference type="Pfam" id="PF05995">
    <property type="entry name" value="CDO_I"/>
    <property type="match status" value="1"/>
</dbReference>
<dbReference type="GO" id="GO:0008198">
    <property type="term" value="F:ferrous iron binding"/>
    <property type="evidence" value="ECO:0007669"/>
    <property type="project" value="UniProtKB-ARBA"/>
</dbReference>
<evidence type="ECO:0000313" key="12">
    <source>
        <dbReference type="EMBL" id="CAI8034345.1"/>
    </source>
</evidence>
<feature type="binding site" evidence="10">
    <location>
        <position position="88"/>
    </location>
    <ligand>
        <name>Fe cation</name>
        <dbReference type="ChEBI" id="CHEBI:24875"/>
        <note>catalytic</note>
    </ligand>
</feature>
<organism evidence="12 13">
    <name type="scientific">Geodia barretti</name>
    <name type="common">Barrett's horny sponge</name>
    <dbReference type="NCBI Taxonomy" id="519541"/>
    <lineage>
        <taxon>Eukaryota</taxon>
        <taxon>Metazoa</taxon>
        <taxon>Porifera</taxon>
        <taxon>Demospongiae</taxon>
        <taxon>Heteroscleromorpha</taxon>
        <taxon>Tetractinellida</taxon>
        <taxon>Astrophorina</taxon>
        <taxon>Geodiidae</taxon>
        <taxon>Geodia</taxon>
    </lineage>
</organism>
<comment type="catalytic activity">
    <reaction evidence="11">
        <text>L-cysteine + O2 = 3-sulfino-L-alanine + H(+)</text>
        <dbReference type="Rhea" id="RHEA:20441"/>
        <dbReference type="ChEBI" id="CHEBI:15378"/>
        <dbReference type="ChEBI" id="CHEBI:15379"/>
        <dbReference type="ChEBI" id="CHEBI:35235"/>
        <dbReference type="ChEBI" id="CHEBI:61085"/>
        <dbReference type="EC" id="1.13.11.20"/>
    </reaction>
</comment>
<dbReference type="InterPro" id="IPR011051">
    <property type="entry name" value="RmlC_Cupin_sf"/>
</dbReference>
<keyword evidence="7 11" id="KW-0560">Oxidoreductase</keyword>
<protein>
    <recommendedName>
        <fullName evidence="3 11">Cysteine dioxygenase</fullName>
        <ecNumber evidence="3 11">1.13.11.20</ecNumber>
    </recommendedName>
</protein>
<keyword evidence="8 10" id="KW-0408">Iron</keyword>
<comment type="caution">
    <text evidence="12">The sequence shown here is derived from an EMBL/GenBank/DDBJ whole genome shotgun (WGS) entry which is preliminary data.</text>
</comment>
<dbReference type="GO" id="GO:0017172">
    <property type="term" value="F:cysteine dioxygenase activity"/>
    <property type="evidence" value="ECO:0007669"/>
    <property type="project" value="UniProtKB-UniRule"/>
</dbReference>
<evidence type="ECO:0000256" key="4">
    <source>
        <dbReference type="ARBA" id="ARBA00022723"/>
    </source>
</evidence>
<feature type="cross-link" description="3'-(S-cysteinyl)-tyrosine (Cys-Tyr)" evidence="9">
    <location>
        <begin position="95"/>
        <end position="162"/>
    </location>
</feature>
<comment type="similarity">
    <text evidence="2 11">Belongs to the cysteine dioxygenase family.</text>
</comment>
<evidence type="ECO:0000256" key="8">
    <source>
        <dbReference type="ARBA" id="ARBA00023004"/>
    </source>
</evidence>
<dbReference type="FunFam" id="2.60.120.10:FF:000045">
    <property type="entry name" value="Cysteine dioxygenase 1"/>
    <property type="match status" value="1"/>
</dbReference>